<reference evidence="3" key="1">
    <citation type="submission" date="2017-04" db="EMBL/GenBank/DDBJ databases">
        <authorList>
            <person name="Varghese N."/>
            <person name="Submissions S."/>
        </authorList>
    </citation>
    <scope>NUCLEOTIDE SEQUENCE [LARGE SCALE GENOMIC DNA]</scope>
</reference>
<dbReference type="GO" id="GO:0003700">
    <property type="term" value="F:DNA-binding transcription factor activity"/>
    <property type="evidence" value="ECO:0007669"/>
    <property type="project" value="InterPro"/>
</dbReference>
<dbReference type="EMBL" id="FXWK01000002">
    <property type="protein sequence ID" value="SMQ85334.1"/>
    <property type="molecule type" value="Genomic_DNA"/>
</dbReference>
<dbReference type="InterPro" id="IPR036390">
    <property type="entry name" value="WH_DNA-bd_sf"/>
</dbReference>
<dbReference type="PANTHER" id="PTHR33164:SF89">
    <property type="entry name" value="MARR FAMILY REGULATORY PROTEIN"/>
    <property type="match status" value="1"/>
</dbReference>
<sequence length="158" mass="17404">MRQNSEPSAAPSDLRADNRLQTETATGAIGYRLRRAQLNVFQKFLAIFDALKLRPAEYSVLVLIGDNPGRKQTEIAEVLGIKRANFVTLVHGLEERNLVERIPSAQDKRANALHLTENGKAFLADAQARHAALEEETVARLGGPAARAQLLSLLDRLL</sequence>
<dbReference type="GO" id="GO:0006950">
    <property type="term" value="P:response to stress"/>
    <property type="evidence" value="ECO:0007669"/>
    <property type="project" value="TreeGrafter"/>
</dbReference>
<evidence type="ECO:0000313" key="3">
    <source>
        <dbReference type="Proteomes" id="UP000194474"/>
    </source>
</evidence>
<dbReference type="Pfam" id="PF12802">
    <property type="entry name" value="MarR_2"/>
    <property type="match status" value="1"/>
</dbReference>
<dbReference type="Proteomes" id="UP000194474">
    <property type="component" value="Unassembled WGS sequence"/>
</dbReference>
<accession>A0A1Y6G6D5</accession>
<dbReference type="SUPFAM" id="SSF46785">
    <property type="entry name" value="Winged helix' DNA-binding domain"/>
    <property type="match status" value="1"/>
</dbReference>
<protein>
    <submittedName>
        <fullName evidence="2">Transcriptional regulator, MarR family</fullName>
    </submittedName>
</protein>
<dbReference type="InterPro" id="IPR039422">
    <property type="entry name" value="MarR/SlyA-like"/>
</dbReference>
<keyword evidence="3" id="KW-1185">Reference proteome</keyword>
<dbReference type="OrthoDB" id="6331822at2"/>
<dbReference type="PRINTS" id="PR00598">
    <property type="entry name" value="HTHMARR"/>
</dbReference>
<proteinExistence type="predicted"/>
<feature type="domain" description="HTH marR-type" evidence="1">
    <location>
        <begin position="26"/>
        <end position="158"/>
    </location>
</feature>
<dbReference type="InterPro" id="IPR000835">
    <property type="entry name" value="HTH_MarR-typ"/>
</dbReference>
<dbReference type="PANTHER" id="PTHR33164">
    <property type="entry name" value="TRANSCRIPTIONAL REGULATOR, MARR FAMILY"/>
    <property type="match status" value="1"/>
</dbReference>
<gene>
    <name evidence="2" type="ORF">SAMN06295905_2611</name>
</gene>
<evidence type="ECO:0000259" key="1">
    <source>
        <dbReference type="PROSITE" id="PS50995"/>
    </source>
</evidence>
<dbReference type="Gene3D" id="1.10.10.10">
    <property type="entry name" value="Winged helix-like DNA-binding domain superfamily/Winged helix DNA-binding domain"/>
    <property type="match status" value="1"/>
</dbReference>
<organism evidence="2 3">
    <name type="scientific">Devosia lucknowensis</name>
    <dbReference type="NCBI Taxonomy" id="1096929"/>
    <lineage>
        <taxon>Bacteria</taxon>
        <taxon>Pseudomonadati</taxon>
        <taxon>Pseudomonadota</taxon>
        <taxon>Alphaproteobacteria</taxon>
        <taxon>Hyphomicrobiales</taxon>
        <taxon>Devosiaceae</taxon>
        <taxon>Devosia</taxon>
    </lineage>
</organism>
<dbReference type="AlphaFoldDB" id="A0A1Y6G6D5"/>
<evidence type="ECO:0000313" key="2">
    <source>
        <dbReference type="EMBL" id="SMQ85334.1"/>
    </source>
</evidence>
<name>A0A1Y6G6D5_9HYPH</name>
<dbReference type="PROSITE" id="PS50995">
    <property type="entry name" value="HTH_MARR_2"/>
    <property type="match status" value="1"/>
</dbReference>
<dbReference type="SMART" id="SM00347">
    <property type="entry name" value="HTH_MARR"/>
    <property type="match status" value="1"/>
</dbReference>
<dbReference type="InterPro" id="IPR036388">
    <property type="entry name" value="WH-like_DNA-bd_sf"/>
</dbReference>